<reference evidence="3 4" key="1">
    <citation type="journal article" date="2016" name="Nat. Commun.">
        <title>Thousands of microbial genomes shed light on interconnected biogeochemical processes in an aquifer system.</title>
        <authorList>
            <person name="Anantharaman K."/>
            <person name="Brown C.T."/>
            <person name="Hug L.A."/>
            <person name="Sharon I."/>
            <person name="Castelle C.J."/>
            <person name="Probst A.J."/>
            <person name="Thomas B.C."/>
            <person name="Singh A."/>
            <person name="Wilkins M.J."/>
            <person name="Karaoz U."/>
            <person name="Brodie E.L."/>
            <person name="Williams K.H."/>
            <person name="Hubbard S.S."/>
            <person name="Banfield J.F."/>
        </authorList>
    </citation>
    <scope>NUCLEOTIDE SEQUENCE [LARGE SCALE GENOMIC DNA]</scope>
</reference>
<dbReference type="SUPFAM" id="SSF53335">
    <property type="entry name" value="S-adenosyl-L-methionine-dependent methyltransferases"/>
    <property type="match status" value="1"/>
</dbReference>
<name>A0A1F5TQB2_9BACT</name>
<evidence type="ECO:0000313" key="4">
    <source>
        <dbReference type="Proteomes" id="UP000177579"/>
    </source>
</evidence>
<dbReference type="InterPro" id="IPR051422">
    <property type="entry name" value="AlkB_tRNA_MeTrf/Diox"/>
</dbReference>
<gene>
    <name evidence="3" type="ORF">A2531_01420</name>
</gene>
<dbReference type="InterPro" id="IPR029063">
    <property type="entry name" value="SAM-dependent_MTases_sf"/>
</dbReference>
<evidence type="ECO:0008006" key="5">
    <source>
        <dbReference type="Google" id="ProtNLM"/>
    </source>
</evidence>
<protein>
    <recommendedName>
        <fullName evidence="5">Methyltransferase type 11 domain-containing protein</fullName>
    </recommendedName>
</protein>
<dbReference type="EMBL" id="MFGO01000013">
    <property type="protein sequence ID" value="OGF41162.1"/>
    <property type="molecule type" value="Genomic_DNA"/>
</dbReference>
<dbReference type="Gene3D" id="3.40.50.150">
    <property type="entry name" value="Vaccinia Virus protein VP39"/>
    <property type="match status" value="1"/>
</dbReference>
<accession>A0A1F5TQB2</accession>
<dbReference type="Pfam" id="PF13489">
    <property type="entry name" value="Methyltransf_23"/>
    <property type="match status" value="1"/>
</dbReference>
<dbReference type="CDD" id="cd02440">
    <property type="entry name" value="AdoMet_MTases"/>
    <property type="match status" value="1"/>
</dbReference>
<sequence length="235" mass="27707">MDKQTEKNLIRIVRKNYDDIADHYSETRKKHLWPELLKLTEKIKDGDRVLDVGCGSGRLLNAFRKKKIIYLGVDASKKLIHNAQGLNIGYNFVEGDILKLGEIPQIDFDYVFCIAVLQHIPGKKLQIDALKQLKNKISPRGKIVLTVWNMWSSKWQKQNFKKLILKFTLLKLIKKNKMDFGDILFDWKNKEGLEVSQRYYHVFRKQELKKICKKAGLKVKFFKKDGFNYYLVLEK</sequence>
<dbReference type="GO" id="GO:0032259">
    <property type="term" value="P:methylation"/>
    <property type="evidence" value="ECO:0007669"/>
    <property type="project" value="UniProtKB-KW"/>
</dbReference>
<comment type="caution">
    <text evidence="3">The sequence shown here is derived from an EMBL/GenBank/DDBJ whole genome shotgun (WGS) entry which is preliminary data.</text>
</comment>
<dbReference type="Proteomes" id="UP000177579">
    <property type="component" value="Unassembled WGS sequence"/>
</dbReference>
<dbReference type="AlphaFoldDB" id="A0A1F5TQB2"/>
<keyword evidence="1" id="KW-0489">Methyltransferase</keyword>
<dbReference type="PANTHER" id="PTHR13069">
    <property type="entry name" value="ALKYLATED DNA REPAIR PROTEIN ALKB HOMOLOG 8"/>
    <property type="match status" value="1"/>
</dbReference>
<dbReference type="GO" id="GO:0008168">
    <property type="term" value="F:methyltransferase activity"/>
    <property type="evidence" value="ECO:0007669"/>
    <property type="project" value="UniProtKB-KW"/>
</dbReference>
<evidence type="ECO:0000256" key="2">
    <source>
        <dbReference type="ARBA" id="ARBA00022679"/>
    </source>
</evidence>
<keyword evidence="2" id="KW-0808">Transferase</keyword>
<proteinExistence type="predicted"/>
<evidence type="ECO:0000256" key="1">
    <source>
        <dbReference type="ARBA" id="ARBA00022603"/>
    </source>
</evidence>
<evidence type="ECO:0000313" key="3">
    <source>
        <dbReference type="EMBL" id="OGF41162.1"/>
    </source>
</evidence>
<organism evidence="3 4">
    <name type="scientific">Candidatus Falkowbacteria bacterium RIFOXYD2_FULL_34_120</name>
    <dbReference type="NCBI Taxonomy" id="1798007"/>
    <lineage>
        <taxon>Bacteria</taxon>
        <taxon>Candidatus Falkowiibacteriota</taxon>
    </lineage>
</organism>
<dbReference type="PANTHER" id="PTHR13069:SF21">
    <property type="entry name" value="ALKYLATED DNA REPAIR PROTEIN ALKB HOMOLOG 8"/>
    <property type="match status" value="1"/>
</dbReference>